<dbReference type="InParanoid" id="A0A286U910"/>
<dbReference type="Proteomes" id="UP000217199">
    <property type="component" value="Unassembled WGS sequence"/>
</dbReference>
<gene>
    <name evidence="1" type="ORF">PNOK_0769100</name>
</gene>
<keyword evidence="2" id="KW-1185">Reference proteome</keyword>
<dbReference type="Gene3D" id="3.60.10.10">
    <property type="entry name" value="Endonuclease/exonuclease/phosphatase"/>
    <property type="match status" value="1"/>
</dbReference>
<dbReference type="InterPro" id="IPR036691">
    <property type="entry name" value="Endo/exonu/phosph_ase_sf"/>
</dbReference>
<name>A0A286U910_9AGAM</name>
<organism evidence="1 2">
    <name type="scientific">Pyrrhoderma noxium</name>
    <dbReference type="NCBI Taxonomy" id="2282107"/>
    <lineage>
        <taxon>Eukaryota</taxon>
        <taxon>Fungi</taxon>
        <taxon>Dikarya</taxon>
        <taxon>Basidiomycota</taxon>
        <taxon>Agaricomycotina</taxon>
        <taxon>Agaricomycetes</taxon>
        <taxon>Hymenochaetales</taxon>
        <taxon>Hymenochaetaceae</taxon>
        <taxon>Pyrrhoderma</taxon>
    </lineage>
</organism>
<proteinExistence type="predicted"/>
<accession>A0A286U910</accession>
<dbReference type="SUPFAM" id="SSF56219">
    <property type="entry name" value="DNase I-like"/>
    <property type="match status" value="1"/>
</dbReference>
<dbReference type="EMBL" id="NBII01000008">
    <property type="protein sequence ID" value="PAV16071.1"/>
    <property type="molecule type" value="Genomic_DNA"/>
</dbReference>
<dbReference type="OrthoDB" id="9975959at2759"/>
<evidence type="ECO:0000313" key="1">
    <source>
        <dbReference type="EMBL" id="PAV16071.1"/>
    </source>
</evidence>
<dbReference type="AlphaFoldDB" id="A0A286U910"/>
<reference evidence="1 2" key="1">
    <citation type="journal article" date="2017" name="Mol. Ecol.">
        <title>Comparative and population genomic landscape of Phellinus noxius: A hypervariable fungus causing root rot in trees.</title>
        <authorList>
            <person name="Chung C.L."/>
            <person name="Lee T.J."/>
            <person name="Akiba M."/>
            <person name="Lee H.H."/>
            <person name="Kuo T.H."/>
            <person name="Liu D."/>
            <person name="Ke H.M."/>
            <person name="Yokoi T."/>
            <person name="Roa M.B."/>
            <person name="Lu M.J."/>
            <person name="Chang Y.Y."/>
            <person name="Ann P.J."/>
            <person name="Tsai J.N."/>
            <person name="Chen C.Y."/>
            <person name="Tzean S.S."/>
            <person name="Ota Y."/>
            <person name="Hattori T."/>
            <person name="Sahashi N."/>
            <person name="Liou R.F."/>
            <person name="Kikuchi T."/>
            <person name="Tsai I.J."/>
        </authorList>
    </citation>
    <scope>NUCLEOTIDE SEQUENCE [LARGE SCALE GENOMIC DNA]</scope>
    <source>
        <strain evidence="1 2">FFPRI411160</strain>
    </source>
</reference>
<sequence length="278" mass="30353">MAPISNFSWPNRSHYGCVMLVSKDIGIIRARNLIFKGSHQSRAALIMDILLSAPREDETETNKFIEVQYQEESRNLTYRESDEFISGKEAEGSRQHPLAVFRIANVHLESLPQGANERRQQLALIGQALQARDEDKVDNLLGGMVCGDMNSICASDRDLHSEVGLLDAYLLNAASAGAADDDIHDVDGLTWGFQPISTYPPGRLDKVLHTPAPDLSANTGSASFVSFTVDAPTRVGVGLKIEDDQFASSHPNDVECSAILVYFHKGLSLTRDGGSLLV</sequence>
<protein>
    <recommendedName>
        <fullName evidence="3">Endonuclease/exonuclease/phosphatase domain-containing protein</fullName>
    </recommendedName>
</protein>
<evidence type="ECO:0008006" key="3">
    <source>
        <dbReference type="Google" id="ProtNLM"/>
    </source>
</evidence>
<comment type="caution">
    <text evidence="1">The sequence shown here is derived from an EMBL/GenBank/DDBJ whole genome shotgun (WGS) entry which is preliminary data.</text>
</comment>
<evidence type="ECO:0000313" key="2">
    <source>
        <dbReference type="Proteomes" id="UP000217199"/>
    </source>
</evidence>